<evidence type="ECO:0000256" key="7">
    <source>
        <dbReference type="ARBA" id="ARBA00059910"/>
    </source>
</evidence>
<feature type="compositionally biased region" description="Pro residues" evidence="10">
    <location>
        <begin position="515"/>
        <end position="525"/>
    </location>
</feature>
<keyword evidence="4" id="KW-0804">Transcription</keyword>
<dbReference type="PANTHER" id="PTHR11945">
    <property type="entry name" value="MADS BOX PROTEIN"/>
    <property type="match status" value="1"/>
</dbReference>
<dbReference type="GO" id="GO:0033554">
    <property type="term" value="P:cellular response to stress"/>
    <property type="evidence" value="ECO:0007669"/>
    <property type="project" value="UniProtKB-ARBA"/>
</dbReference>
<feature type="compositionally biased region" description="Pro residues" evidence="10">
    <location>
        <begin position="311"/>
        <end position="320"/>
    </location>
</feature>
<dbReference type="PANTHER" id="PTHR11945:SF534">
    <property type="entry name" value="MYOCYTE-SPECIFIC ENHANCER FACTOR 2"/>
    <property type="match status" value="1"/>
</dbReference>
<dbReference type="GO" id="GO:0008301">
    <property type="term" value="F:DNA binding, bending"/>
    <property type="evidence" value="ECO:0007669"/>
    <property type="project" value="UniProtKB-ARBA"/>
</dbReference>
<feature type="compositionally biased region" description="Low complexity" evidence="10">
    <location>
        <begin position="503"/>
        <end position="514"/>
    </location>
</feature>
<dbReference type="GeneID" id="66061906"/>
<evidence type="ECO:0000256" key="10">
    <source>
        <dbReference type="SAM" id="MobiDB-lite"/>
    </source>
</evidence>
<dbReference type="GO" id="GO:0000981">
    <property type="term" value="F:DNA-binding transcription factor activity, RNA polymerase II-specific"/>
    <property type="evidence" value="ECO:0007669"/>
    <property type="project" value="TreeGrafter"/>
</dbReference>
<comment type="similarity">
    <text evidence="6">Belongs to the MEF2 family.</text>
</comment>
<dbReference type="FunFam" id="3.40.1810.10:FF:000013">
    <property type="entry name" value="Transcription factor, MADS-box"/>
    <property type="match status" value="1"/>
</dbReference>
<comment type="subcellular location">
    <subcellularLocation>
        <location evidence="1">Nucleus</location>
    </subcellularLocation>
</comment>
<evidence type="ECO:0000256" key="1">
    <source>
        <dbReference type="ARBA" id="ARBA00004123"/>
    </source>
</evidence>
<feature type="compositionally biased region" description="Low complexity" evidence="10">
    <location>
        <begin position="212"/>
        <end position="229"/>
    </location>
</feature>
<dbReference type="CDD" id="cd00265">
    <property type="entry name" value="MADS_MEF2_like"/>
    <property type="match status" value="1"/>
</dbReference>
<gene>
    <name evidence="12" type="ORF">UV8b_01128</name>
</gene>
<comment type="subunit">
    <text evidence="8">Interacts with MAPK MPS1.</text>
</comment>
<evidence type="ECO:0000256" key="8">
    <source>
        <dbReference type="ARBA" id="ARBA00065556"/>
    </source>
</evidence>
<feature type="compositionally biased region" description="Polar residues" evidence="10">
    <location>
        <begin position="410"/>
        <end position="441"/>
    </location>
</feature>
<dbReference type="GO" id="GO:0005634">
    <property type="term" value="C:nucleus"/>
    <property type="evidence" value="ECO:0007669"/>
    <property type="project" value="UniProtKB-SubCell"/>
</dbReference>
<dbReference type="SMART" id="SM00432">
    <property type="entry name" value="MADS"/>
    <property type="match status" value="1"/>
</dbReference>
<proteinExistence type="inferred from homology"/>
<sequence>MGRRKIEIKAIKDDRNRSVTFLKRKGGLFKKAHELSVLCSVDVAVFIFGNNKKLYEYSSTDMRDLISRYQYHGGPNEHKGPADFNGGDDDDEDDGDGTPPRGLDGHEHLMMPPQFHGHVQPQFPQLRHHTPSASPPIPNGGPFQAQPGLPGHPGPRGTTPQPTMGSRPGSRNDVRRVVPNMAAQAHAAHPGITYMPTPPIYQTSGPPGMLGPQPTAQYPYPLQQQQPHQHGPPPPPPPLPQQQPQYAEDRRPAAPPGYTSQPHPRSIPTISRTEPPEAQLPNGNSQQHLPPQQHPGQHFSSPSLSERRPQDLPPPPPSVDPRPRTEPSDRPQLLLLNTDSAVRKLPQRRSHSIFTPIEENRSILSQHLASFSNDSQGLKSEAGASGLKRTQSADIPSRGDASASPRLKRSSTQSSADKVRAASTSSGPEASFTPPSRSNSLKVGGSSGASRPRGPPLTLQIPDGASEPASAGDESQSPQGPAITPTQAPRQAASVVLPPPSPSASALLSAGASGPPNPFARPPPAQNMNGETPVSALPSRFLNHDFLPSPSSFYPEWNFRGSDSNTLPSPLNFATPVVGNGPSFLRDDGQGTSGNYNSSTSNNSSSTSSAAATTASTTTTSGAPPPTSDPPGATKRKSPEVDGGIPSEHHSGPAEAKRVRVEQAWEVA</sequence>
<feature type="region of interest" description="Disordered" evidence="10">
    <location>
        <begin position="71"/>
        <end position="173"/>
    </location>
</feature>
<evidence type="ECO:0000256" key="4">
    <source>
        <dbReference type="ARBA" id="ARBA00023163"/>
    </source>
</evidence>
<name>A0A8E5HKC7_USTVR</name>
<protein>
    <recommendedName>
        <fullName evidence="9">MADS-box MEF2 type transcription factor MIG1</fullName>
    </recommendedName>
</protein>
<dbReference type="EMBL" id="CP072753">
    <property type="protein sequence ID" value="QUC16887.1"/>
    <property type="molecule type" value="Genomic_DNA"/>
</dbReference>
<dbReference type="GO" id="GO:0046983">
    <property type="term" value="F:protein dimerization activity"/>
    <property type="evidence" value="ECO:0007669"/>
    <property type="project" value="InterPro"/>
</dbReference>
<dbReference type="OrthoDB" id="1898716at2759"/>
<reference evidence="12" key="1">
    <citation type="submission" date="2020-03" db="EMBL/GenBank/DDBJ databases">
        <title>A mixture of massive structural variations and highly conserved coding sequences in Ustilaginoidea virens genome.</title>
        <authorList>
            <person name="Zhang K."/>
            <person name="Zhao Z."/>
            <person name="Zhang Z."/>
            <person name="Li Y."/>
            <person name="Hsiang T."/>
            <person name="Sun W."/>
        </authorList>
    </citation>
    <scope>NUCLEOTIDE SEQUENCE</scope>
    <source>
        <strain evidence="12">UV-8b</strain>
    </source>
</reference>
<dbReference type="PROSITE" id="PS50066">
    <property type="entry name" value="MADS_BOX_2"/>
    <property type="match status" value="1"/>
</dbReference>
<dbReference type="Proteomes" id="UP000027002">
    <property type="component" value="Chromosome 1"/>
</dbReference>
<feature type="compositionally biased region" description="Low complexity" evidence="10">
    <location>
        <begin position="593"/>
        <end position="622"/>
    </location>
</feature>
<evidence type="ECO:0000256" key="9">
    <source>
        <dbReference type="ARBA" id="ARBA00068022"/>
    </source>
</evidence>
<dbReference type="GO" id="GO:0000978">
    <property type="term" value="F:RNA polymerase II cis-regulatory region sequence-specific DNA binding"/>
    <property type="evidence" value="ECO:0007669"/>
    <property type="project" value="TreeGrafter"/>
</dbReference>
<feature type="domain" description="MADS-box" evidence="11">
    <location>
        <begin position="1"/>
        <end position="61"/>
    </location>
</feature>
<dbReference type="Pfam" id="PF00319">
    <property type="entry name" value="SRF-TF"/>
    <property type="match status" value="1"/>
</dbReference>
<evidence type="ECO:0000313" key="13">
    <source>
        <dbReference type="Proteomes" id="UP000027002"/>
    </source>
</evidence>
<evidence type="ECO:0000313" key="12">
    <source>
        <dbReference type="EMBL" id="QUC16887.1"/>
    </source>
</evidence>
<dbReference type="GO" id="GO:0045944">
    <property type="term" value="P:positive regulation of transcription by RNA polymerase II"/>
    <property type="evidence" value="ECO:0007669"/>
    <property type="project" value="InterPro"/>
</dbReference>
<dbReference type="SMR" id="A0A8E5HKC7"/>
<feature type="region of interest" description="Disordered" evidence="10">
    <location>
        <begin position="372"/>
        <end position="668"/>
    </location>
</feature>
<evidence type="ECO:0000256" key="5">
    <source>
        <dbReference type="ARBA" id="ARBA00023242"/>
    </source>
</evidence>
<dbReference type="Gene3D" id="3.40.1810.10">
    <property type="entry name" value="Transcription factor, MADS-box"/>
    <property type="match status" value="1"/>
</dbReference>
<dbReference type="InterPro" id="IPR002100">
    <property type="entry name" value="TF_MADSbox"/>
</dbReference>
<keyword evidence="5" id="KW-0539">Nucleus</keyword>
<accession>A0A8E5HKC7</accession>
<evidence type="ECO:0000259" key="11">
    <source>
        <dbReference type="PROSITE" id="PS50066"/>
    </source>
</evidence>
<feature type="compositionally biased region" description="Basic and acidic residues" evidence="10">
    <location>
        <begin position="647"/>
        <end position="668"/>
    </location>
</feature>
<dbReference type="PRINTS" id="PR00404">
    <property type="entry name" value="MADSDOMAIN"/>
</dbReference>
<keyword evidence="2" id="KW-0805">Transcription regulation</keyword>
<comment type="function">
    <text evidence="7">Transcription factor acting downstream of the MPS1 MAP kinase (MAPK) cascade during conidiation and plant infection. Required for overcoming plant defense responses and the differentiation of secondary infectious hyphae in live plant cells.</text>
</comment>
<feature type="compositionally biased region" description="Polar residues" evidence="10">
    <location>
        <begin position="258"/>
        <end position="272"/>
    </location>
</feature>
<feature type="compositionally biased region" description="Low complexity" evidence="10">
    <location>
        <begin position="286"/>
        <end position="298"/>
    </location>
</feature>
<feature type="compositionally biased region" description="Pro residues" evidence="10">
    <location>
        <begin position="230"/>
        <end position="241"/>
    </location>
</feature>
<organism evidence="12 13">
    <name type="scientific">Ustilaginoidea virens</name>
    <name type="common">Rice false smut fungus</name>
    <name type="synonym">Villosiclava virens</name>
    <dbReference type="NCBI Taxonomy" id="1159556"/>
    <lineage>
        <taxon>Eukaryota</taxon>
        <taxon>Fungi</taxon>
        <taxon>Dikarya</taxon>
        <taxon>Ascomycota</taxon>
        <taxon>Pezizomycotina</taxon>
        <taxon>Sordariomycetes</taxon>
        <taxon>Hypocreomycetidae</taxon>
        <taxon>Hypocreales</taxon>
        <taxon>Clavicipitaceae</taxon>
        <taxon>Ustilaginoidea</taxon>
    </lineage>
</organism>
<keyword evidence="3" id="KW-0238">DNA-binding</keyword>
<dbReference type="InterPro" id="IPR036879">
    <property type="entry name" value="TF_MADSbox_sf"/>
</dbReference>
<dbReference type="InterPro" id="IPR033896">
    <property type="entry name" value="MEF2-like_N"/>
</dbReference>
<dbReference type="KEGG" id="uvi:66061906"/>
<evidence type="ECO:0000256" key="3">
    <source>
        <dbReference type="ARBA" id="ARBA00023125"/>
    </source>
</evidence>
<dbReference type="SUPFAM" id="SSF55455">
    <property type="entry name" value="SRF-like"/>
    <property type="match status" value="1"/>
</dbReference>
<feature type="compositionally biased region" description="Polar residues" evidence="10">
    <location>
        <begin position="473"/>
        <end position="489"/>
    </location>
</feature>
<dbReference type="AlphaFoldDB" id="A0A8E5HKC7"/>
<feature type="compositionally biased region" description="Acidic residues" evidence="10">
    <location>
        <begin position="86"/>
        <end position="96"/>
    </location>
</feature>
<evidence type="ECO:0000256" key="2">
    <source>
        <dbReference type="ARBA" id="ARBA00023015"/>
    </source>
</evidence>
<keyword evidence="13" id="KW-1185">Reference proteome</keyword>
<evidence type="ECO:0000256" key="6">
    <source>
        <dbReference type="ARBA" id="ARBA00025805"/>
    </source>
</evidence>
<dbReference type="RefSeq" id="XP_042994560.1">
    <property type="nucleotide sequence ID" value="XM_043138626.1"/>
</dbReference>
<feature type="region of interest" description="Disordered" evidence="10">
    <location>
        <begin position="188"/>
        <end position="358"/>
    </location>
</feature>